<evidence type="ECO:0000313" key="2">
    <source>
        <dbReference type="Proteomes" id="UP000790709"/>
    </source>
</evidence>
<dbReference type="Proteomes" id="UP000790709">
    <property type="component" value="Unassembled WGS sequence"/>
</dbReference>
<dbReference type="EMBL" id="MU266350">
    <property type="protein sequence ID" value="KAH7928726.1"/>
    <property type="molecule type" value="Genomic_DNA"/>
</dbReference>
<sequence length="139" mass="14454">MKFSVLAFLAASAATAYSQTIELGYPTDGTHLRAGQTVKAQVVRPNSIIGCTEVGIALAINSCPNGQCTPPSSALGNVLYAGPFTPTAHASGGYYQNFTVTLPSYLAKGKAIFTLTHLCLLGAGPFPLLEYRNASVTVV</sequence>
<proteinExistence type="predicted"/>
<evidence type="ECO:0000313" key="1">
    <source>
        <dbReference type="EMBL" id="KAH7928726.1"/>
    </source>
</evidence>
<protein>
    <submittedName>
        <fullName evidence="1">Uncharacterized protein</fullName>
    </submittedName>
</protein>
<name>A0ACB8BUJ5_9AGAM</name>
<organism evidence="1 2">
    <name type="scientific">Leucogyrophana mollusca</name>
    <dbReference type="NCBI Taxonomy" id="85980"/>
    <lineage>
        <taxon>Eukaryota</taxon>
        <taxon>Fungi</taxon>
        <taxon>Dikarya</taxon>
        <taxon>Basidiomycota</taxon>
        <taxon>Agaricomycotina</taxon>
        <taxon>Agaricomycetes</taxon>
        <taxon>Agaricomycetidae</taxon>
        <taxon>Boletales</taxon>
        <taxon>Boletales incertae sedis</taxon>
        <taxon>Leucogyrophana</taxon>
    </lineage>
</organism>
<comment type="caution">
    <text evidence="1">The sequence shown here is derived from an EMBL/GenBank/DDBJ whole genome shotgun (WGS) entry which is preliminary data.</text>
</comment>
<reference evidence="1" key="1">
    <citation type="journal article" date="2021" name="New Phytol.">
        <title>Evolutionary innovations through gain and loss of genes in the ectomycorrhizal Boletales.</title>
        <authorList>
            <person name="Wu G."/>
            <person name="Miyauchi S."/>
            <person name="Morin E."/>
            <person name="Kuo A."/>
            <person name="Drula E."/>
            <person name="Varga T."/>
            <person name="Kohler A."/>
            <person name="Feng B."/>
            <person name="Cao Y."/>
            <person name="Lipzen A."/>
            <person name="Daum C."/>
            <person name="Hundley H."/>
            <person name="Pangilinan J."/>
            <person name="Johnson J."/>
            <person name="Barry K."/>
            <person name="LaButti K."/>
            <person name="Ng V."/>
            <person name="Ahrendt S."/>
            <person name="Min B."/>
            <person name="Choi I.G."/>
            <person name="Park H."/>
            <person name="Plett J.M."/>
            <person name="Magnuson J."/>
            <person name="Spatafora J.W."/>
            <person name="Nagy L.G."/>
            <person name="Henrissat B."/>
            <person name="Grigoriev I.V."/>
            <person name="Yang Z.L."/>
            <person name="Xu J."/>
            <person name="Martin F.M."/>
        </authorList>
    </citation>
    <scope>NUCLEOTIDE SEQUENCE</scope>
    <source>
        <strain evidence="1">KUC20120723A-06</strain>
    </source>
</reference>
<accession>A0ACB8BUJ5</accession>
<gene>
    <name evidence="1" type="ORF">BV22DRAFT_1004288</name>
</gene>
<keyword evidence="2" id="KW-1185">Reference proteome</keyword>